<dbReference type="EMBL" id="ABJB010617000">
    <property type="status" value="NOT_ANNOTATED_CDS"/>
    <property type="molecule type" value="Genomic_DNA"/>
</dbReference>
<dbReference type="EMBL" id="DS716965">
    <property type="protein sequence ID" value="EEC06277.1"/>
    <property type="molecule type" value="Genomic_DNA"/>
</dbReference>
<sequence length="153" mass="17743">MVVVTAPQTRCLKLARELVEARELAAQAKNRTRYDRRRYEQTFHPGNLVYAGSPTAECQMSLQFQFHRAHNTVSTIVADVCPAIYSALKDDFLKTLREELFSKKRRQFLDEKKKITVVRNDHSRVVLRRGDKDYINASLVEVKAAKRSYILTQ</sequence>
<feature type="domain" description="Tyrosine-protein phosphatase" evidence="1">
    <location>
        <begin position="114"/>
        <end position="153"/>
    </location>
</feature>
<protein>
    <recommendedName>
        <fullName evidence="1">Tyrosine-protein phosphatase domain-containing protein</fullName>
    </recommendedName>
</protein>
<dbReference type="EMBL" id="ABJB010567134">
    <property type="status" value="NOT_ANNOTATED_CDS"/>
    <property type="molecule type" value="Genomic_DNA"/>
</dbReference>
<dbReference type="Pfam" id="PF00102">
    <property type="entry name" value="Y_phosphatase"/>
    <property type="match status" value="1"/>
</dbReference>
<evidence type="ECO:0000259" key="1">
    <source>
        <dbReference type="Pfam" id="PF00102"/>
    </source>
</evidence>
<dbReference type="PaxDb" id="6945-B7PI55"/>
<dbReference type="STRING" id="6945.B7PI55"/>
<evidence type="ECO:0000313" key="2">
    <source>
        <dbReference type="EMBL" id="EEC06277.1"/>
    </source>
</evidence>
<dbReference type="EMBL" id="ABJB010971137">
    <property type="status" value="NOT_ANNOTATED_CDS"/>
    <property type="molecule type" value="Genomic_DNA"/>
</dbReference>
<dbReference type="Proteomes" id="UP000001555">
    <property type="component" value="Unassembled WGS sequence"/>
</dbReference>
<dbReference type="GO" id="GO:0004725">
    <property type="term" value="F:protein tyrosine phosphatase activity"/>
    <property type="evidence" value="ECO:0007669"/>
    <property type="project" value="InterPro"/>
</dbReference>
<dbReference type="Gene3D" id="3.90.190.10">
    <property type="entry name" value="Protein tyrosine phosphatase superfamily"/>
    <property type="match status" value="1"/>
</dbReference>
<dbReference type="InterPro" id="IPR029021">
    <property type="entry name" value="Prot-tyrosine_phosphatase-like"/>
</dbReference>
<evidence type="ECO:0000313" key="4">
    <source>
        <dbReference type="Proteomes" id="UP000001555"/>
    </source>
</evidence>
<accession>B7PI55</accession>
<dbReference type="VEuPathDB" id="VectorBase:ISCI004671"/>
<organism>
    <name type="scientific">Ixodes scapularis</name>
    <name type="common">Black-legged tick</name>
    <name type="synonym">Deer tick</name>
    <dbReference type="NCBI Taxonomy" id="6945"/>
    <lineage>
        <taxon>Eukaryota</taxon>
        <taxon>Metazoa</taxon>
        <taxon>Ecdysozoa</taxon>
        <taxon>Arthropoda</taxon>
        <taxon>Chelicerata</taxon>
        <taxon>Arachnida</taxon>
        <taxon>Acari</taxon>
        <taxon>Parasitiformes</taxon>
        <taxon>Ixodida</taxon>
        <taxon>Ixodoidea</taxon>
        <taxon>Ixodidae</taxon>
        <taxon>Ixodinae</taxon>
        <taxon>Ixodes</taxon>
    </lineage>
</organism>
<dbReference type="EMBL" id="ABJB010306311">
    <property type="status" value="NOT_ANNOTATED_CDS"/>
    <property type="molecule type" value="Genomic_DNA"/>
</dbReference>
<dbReference type="EMBL" id="ABJB010831144">
    <property type="status" value="NOT_ANNOTATED_CDS"/>
    <property type="molecule type" value="Genomic_DNA"/>
</dbReference>
<dbReference type="EMBL" id="ABJB010362255">
    <property type="status" value="NOT_ANNOTATED_CDS"/>
    <property type="molecule type" value="Genomic_DNA"/>
</dbReference>
<feature type="non-terminal residue" evidence="2">
    <location>
        <position position="153"/>
    </location>
</feature>
<dbReference type="InParanoid" id="B7PI55"/>
<dbReference type="EMBL" id="ABJB010162851">
    <property type="status" value="NOT_ANNOTATED_CDS"/>
    <property type="molecule type" value="Genomic_DNA"/>
</dbReference>
<dbReference type="EMBL" id="ABJB010157254">
    <property type="status" value="NOT_ANNOTATED_CDS"/>
    <property type="molecule type" value="Genomic_DNA"/>
</dbReference>
<keyword evidence="4" id="KW-1185">Reference proteome</keyword>
<dbReference type="AlphaFoldDB" id="B7PI55"/>
<dbReference type="SUPFAM" id="SSF52799">
    <property type="entry name" value="(Phosphotyrosine protein) phosphatases II"/>
    <property type="match status" value="1"/>
</dbReference>
<gene>
    <name evidence="2" type="ORF">IscW_ISCW004671</name>
</gene>
<reference evidence="3" key="2">
    <citation type="submission" date="2020-05" db="UniProtKB">
        <authorList>
            <consortium name="EnsemblMetazoa"/>
        </authorList>
    </citation>
    <scope>IDENTIFICATION</scope>
    <source>
        <strain evidence="3">wikel</strain>
    </source>
</reference>
<dbReference type="EnsemblMetazoa" id="ISCW004671-RA">
    <property type="protein sequence ID" value="ISCW004671-PA"/>
    <property type="gene ID" value="ISCW004671"/>
</dbReference>
<dbReference type="InterPro" id="IPR000242">
    <property type="entry name" value="PTP_cat"/>
</dbReference>
<dbReference type="EMBL" id="ABJB010455841">
    <property type="status" value="NOT_ANNOTATED_CDS"/>
    <property type="molecule type" value="Genomic_DNA"/>
</dbReference>
<evidence type="ECO:0007829" key="5">
    <source>
        <dbReference type="PeptideAtlas" id="B7PI55"/>
    </source>
</evidence>
<keyword evidence="5" id="KW-1267">Proteomics identification</keyword>
<reference evidence="2 4" key="1">
    <citation type="submission" date="2008-03" db="EMBL/GenBank/DDBJ databases">
        <title>Annotation of Ixodes scapularis.</title>
        <authorList>
            <consortium name="Ixodes scapularis Genome Project Consortium"/>
            <person name="Caler E."/>
            <person name="Hannick L.I."/>
            <person name="Bidwell S."/>
            <person name="Joardar V."/>
            <person name="Thiagarajan M."/>
            <person name="Amedeo P."/>
            <person name="Galinsky K.J."/>
            <person name="Schobel S."/>
            <person name="Inman J."/>
            <person name="Hostetler J."/>
            <person name="Miller J."/>
            <person name="Hammond M."/>
            <person name="Megy K."/>
            <person name="Lawson D."/>
            <person name="Kodira C."/>
            <person name="Sutton G."/>
            <person name="Meyer J."/>
            <person name="Hill C.A."/>
            <person name="Birren B."/>
            <person name="Nene V."/>
            <person name="Collins F."/>
            <person name="Alarcon-Chaidez F."/>
            <person name="Wikel S."/>
            <person name="Strausberg R."/>
        </authorList>
    </citation>
    <scope>NUCLEOTIDE SEQUENCE [LARGE SCALE GENOMIC DNA]</scope>
    <source>
        <strain evidence="4">Wikel</strain>
        <strain evidence="2">Wikel colony</strain>
    </source>
</reference>
<proteinExistence type="evidence at protein level"/>
<evidence type="ECO:0000313" key="3">
    <source>
        <dbReference type="EnsemblMetazoa" id="ISCW004671-PA"/>
    </source>
</evidence>
<dbReference type="HOGENOM" id="CLU_1717785_0_0_1"/>
<dbReference type="EMBL" id="ABJB010995634">
    <property type="status" value="NOT_ANNOTATED_CDS"/>
    <property type="molecule type" value="Genomic_DNA"/>
</dbReference>
<dbReference type="VEuPathDB" id="VectorBase:ISCW004671"/>
<name>B7PI55_IXOSC</name>